<keyword evidence="4 9" id="KW-0805">Transcription regulation</keyword>
<feature type="region of interest" description="Disordered" evidence="10">
    <location>
        <begin position="629"/>
        <end position="654"/>
    </location>
</feature>
<comment type="function">
    <text evidence="9">Component of the Mediator complex, a coactivator involved in the regulated transcription of nearly all RNA polymerase II-dependent genes. Mediator functions as a bridge to convey information from gene-specific regulatory proteins to the basal RNA polymerase II transcription machinery. Mediator is recruited to promoters by direct interactions with regulatory proteins and serves as a scaffold for the assembly of a functional preinitiation complex with RNA polymerase II and the general transcription factors.</text>
</comment>
<dbReference type="RefSeq" id="XP_070912087.1">
    <property type="nucleotide sequence ID" value="XM_071055986.1"/>
</dbReference>
<feature type="region of interest" description="Disordered" evidence="10">
    <location>
        <begin position="1064"/>
        <end position="1086"/>
    </location>
</feature>
<dbReference type="EMBL" id="BAAFSV010000001">
    <property type="protein sequence ID" value="GAB1310354.1"/>
    <property type="molecule type" value="Genomic_DNA"/>
</dbReference>
<accession>A0ABQ0FXY9</accession>
<dbReference type="PANTHER" id="PTHR12809">
    <property type="entry name" value="MEDIATOR COMPLEX SUBUNIT"/>
    <property type="match status" value="1"/>
</dbReference>
<evidence type="ECO:0000256" key="6">
    <source>
        <dbReference type="ARBA" id="ARBA00023163"/>
    </source>
</evidence>
<feature type="compositionally biased region" description="Low complexity" evidence="10">
    <location>
        <begin position="629"/>
        <end position="650"/>
    </location>
</feature>
<feature type="compositionally biased region" description="Basic and acidic residues" evidence="10">
    <location>
        <begin position="29"/>
        <end position="44"/>
    </location>
</feature>
<sequence>MENGIHNGARTNHDRDLWTNGARDGVSAAEREPSPKGKGMEKVSDASAMDVDSDRKGPPVPKIDELPDELQHITTGILPLDLILKRLAQYSHATLQDQILTLASKPLPQNLANGNANYQSTGAEDTSPESLEKKLILLNSIQELHTKWVKTLVLTEWSKKADQVGKLIDIRSHLISKLELFNGAFWDMVKTKQDLLWAKVPSPDLKTALEVLATGEVSWMPDLGYLEPPPLSLEEKEAWLHEINVHLAARLQLHEWEKIPDPFRDYTIASGRVTFRVDGEFEVDLTIGDEDFESQFWFIDFRCLFRPAPSGLSDRARAFMERKVNEALAAEGLLGCYKYLHEFTLTAKIGEFARQAVELSTARWVDTLKIERLDRAMSIQYWLNRPHSQGTKSWIILGVNSGKGPDGVQTPQSPSHLSLRWFRDSKEVKDVDVPFDVDTISTENLLTAVIARHIEHLLSSMYNTLLSKPRFAQRQARLALNISEDEAIGSSLSMQLLGEENVTVQVEPFTGAFVLLPRAAVVAEGQRKFNSMSNPAEEGAVALEQLRWIYTMKDLHSRGKLVGWTALRPPVSAEELKSIVYSVAPSSREAFQAVWMRYADWDPRWFVMLSMSLSGDHWWLIELSGPSNSGPSNSGPSNSGPSNSGPPGSGLRQTITGGRIKMSAKIPVPSSQLSLSDSFFETVAEFGATIIFQANDLRELHSNGLSHTSKENMGSSLPLPFTLQTIHTRLSEMLQRRSGSRPSFLSTWAHEVISIDFRGLGPSEEVATARADSLPRREMRVTGISEARITVTNRAKFQFIKGDLDHDVFYNHRIGEFTFRLRVPMGTPSVNLLMARLQALERVLDFVDAIRRAGKAVVPESVTLREVVFTYGGTQDQRPWKVRLDLAREQRVNVVLEKGNPHLRIIDYLRTLANSTKFEELPLWLNFTLPLCRALERLEDSWENVVTRGQGSCYVFHSSLGWAGVRFILPPNQARRVLNLVIKARKRRGQPMWHVYRSDNDPNAKNENDEFNRVLKQRVWSASGDGFKGLSTGAQACPEQGIENLMALVSASILSMVGAPPLRLQHQQPQPQQAIPVQQRGAWAHA</sequence>
<comment type="subcellular location">
    <subcellularLocation>
        <location evidence="1 9">Nucleus</location>
    </subcellularLocation>
</comment>
<dbReference type="Pfam" id="PF26204">
    <property type="entry name" value="Med14_fung"/>
    <property type="match status" value="1"/>
</dbReference>
<evidence type="ECO:0000256" key="3">
    <source>
        <dbReference type="ARBA" id="ARBA00019619"/>
    </source>
</evidence>
<evidence type="ECO:0000256" key="7">
    <source>
        <dbReference type="ARBA" id="ARBA00023242"/>
    </source>
</evidence>
<dbReference type="PANTHER" id="PTHR12809:SF2">
    <property type="entry name" value="MEDIATOR OF RNA POLYMERASE II TRANSCRIPTION SUBUNIT 14"/>
    <property type="match status" value="1"/>
</dbReference>
<name>A0ABQ0FXY9_9PEZI</name>
<comment type="caution">
    <text evidence="12">The sequence shown here is derived from an EMBL/GenBank/DDBJ whole genome shotgun (WGS) entry which is preliminary data.</text>
</comment>
<evidence type="ECO:0000256" key="4">
    <source>
        <dbReference type="ARBA" id="ARBA00023015"/>
    </source>
</evidence>
<organism evidence="12 13">
    <name type="scientific">Madurella fahalii</name>
    <dbReference type="NCBI Taxonomy" id="1157608"/>
    <lineage>
        <taxon>Eukaryota</taxon>
        <taxon>Fungi</taxon>
        <taxon>Dikarya</taxon>
        <taxon>Ascomycota</taxon>
        <taxon>Pezizomycotina</taxon>
        <taxon>Sordariomycetes</taxon>
        <taxon>Sordariomycetidae</taxon>
        <taxon>Sordariales</taxon>
        <taxon>Sordariales incertae sedis</taxon>
        <taxon>Madurella</taxon>
    </lineage>
</organism>
<evidence type="ECO:0000256" key="9">
    <source>
        <dbReference type="RuleBase" id="RU365082"/>
    </source>
</evidence>
<feature type="compositionally biased region" description="Low complexity" evidence="10">
    <location>
        <begin position="1064"/>
        <end position="1080"/>
    </location>
</feature>
<keyword evidence="7 9" id="KW-0539">Nucleus</keyword>
<keyword evidence="6 9" id="KW-0804">Transcription</keyword>
<comment type="subunit">
    <text evidence="9">Component of the Mediator complex.</text>
</comment>
<feature type="region of interest" description="Disordered" evidence="10">
    <location>
        <begin position="1"/>
        <end position="67"/>
    </location>
</feature>
<evidence type="ECO:0000256" key="1">
    <source>
        <dbReference type="ARBA" id="ARBA00004123"/>
    </source>
</evidence>
<proteinExistence type="inferred from homology"/>
<evidence type="ECO:0000313" key="13">
    <source>
        <dbReference type="Proteomes" id="UP001628179"/>
    </source>
</evidence>
<evidence type="ECO:0000256" key="10">
    <source>
        <dbReference type="SAM" id="MobiDB-lite"/>
    </source>
</evidence>
<dbReference type="InterPro" id="IPR013947">
    <property type="entry name" value="Mediator_Med14"/>
</dbReference>
<feature type="domain" description="Mediator complex subunit MED14 N-terminal" evidence="11">
    <location>
        <begin position="78"/>
        <end position="289"/>
    </location>
</feature>
<dbReference type="Pfam" id="PF08638">
    <property type="entry name" value="Med14"/>
    <property type="match status" value="1"/>
</dbReference>
<evidence type="ECO:0000259" key="11">
    <source>
        <dbReference type="Pfam" id="PF08638"/>
    </source>
</evidence>
<keyword evidence="5 9" id="KW-0010">Activator</keyword>
<evidence type="ECO:0000256" key="8">
    <source>
        <dbReference type="ARBA" id="ARBA00032007"/>
    </source>
</evidence>
<evidence type="ECO:0000256" key="2">
    <source>
        <dbReference type="ARBA" id="ARBA00007813"/>
    </source>
</evidence>
<reference evidence="12 13" key="1">
    <citation type="submission" date="2024-09" db="EMBL/GenBank/DDBJ databases">
        <title>Itraconazole resistance in Madurella fahalii resulting from another homologue of gene encoding cytochrome P450 14-alpha sterol demethylase (CYP51).</title>
        <authorList>
            <person name="Yoshioka I."/>
            <person name="Fahal A.H."/>
            <person name="Kaneko S."/>
            <person name="Yaguchi T."/>
        </authorList>
    </citation>
    <scope>NUCLEOTIDE SEQUENCE [LARGE SCALE GENOMIC DNA]</scope>
    <source>
        <strain evidence="12 13">IFM 68171</strain>
    </source>
</reference>
<protein>
    <recommendedName>
        <fullName evidence="3 9">Mediator of RNA polymerase II transcription subunit 14</fullName>
    </recommendedName>
    <alternativeName>
        <fullName evidence="8 9">Mediator complex subunit 14</fullName>
    </alternativeName>
</protein>
<dbReference type="InterPro" id="IPR055122">
    <property type="entry name" value="Med14_N"/>
</dbReference>
<gene>
    <name evidence="12" type="primary">RGR1</name>
    <name evidence="12" type="ORF">MFIFM68171_00564</name>
</gene>
<evidence type="ECO:0000313" key="12">
    <source>
        <dbReference type="EMBL" id="GAB1310354.1"/>
    </source>
</evidence>
<keyword evidence="13" id="KW-1185">Reference proteome</keyword>
<feature type="compositionally biased region" description="Basic and acidic residues" evidence="10">
    <location>
        <begin position="52"/>
        <end position="67"/>
    </location>
</feature>
<evidence type="ECO:0000256" key="5">
    <source>
        <dbReference type="ARBA" id="ARBA00023159"/>
    </source>
</evidence>
<dbReference type="Proteomes" id="UP001628179">
    <property type="component" value="Unassembled WGS sequence"/>
</dbReference>
<comment type="similarity">
    <text evidence="2 9">Belongs to the Mediator complex subunit 14 family.</text>
</comment>
<dbReference type="GeneID" id="98171309"/>